<dbReference type="RefSeq" id="WP_066612573.1">
    <property type="nucleotide sequence ID" value="NZ_LQQU01000023.1"/>
</dbReference>
<dbReference type="OrthoDB" id="9802835at2"/>
<name>A0A161SFW2_9NEIS</name>
<dbReference type="EMBL" id="LQQU01000023">
    <property type="protein sequence ID" value="KZE31770.1"/>
    <property type="molecule type" value="Genomic_DNA"/>
</dbReference>
<dbReference type="Gene3D" id="3.10.290.10">
    <property type="entry name" value="RNA-binding S4 domain"/>
    <property type="match status" value="1"/>
</dbReference>
<organism evidence="2 3">
    <name type="scientific">Crenobacter luteus</name>
    <dbReference type="NCBI Taxonomy" id="1452487"/>
    <lineage>
        <taxon>Bacteria</taxon>
        <taxon>Pseudomonadati</taxon>
        <taxon>Pseudomonadota</taxon>
        <taxon>Betaproteobacteria</taxon>
        <taxon>Neisseriales</taxon>
        <taxon>Neisseriaceae</taxon>
        <taxon>Crenobacter</taxon>
    </lineage>
</organism>
<sequence>MNETFALKNEYIALCDLLKVVGVVDSGGAGKQLVAAGEISVDGQQELRKTCKIRPGQTVSGAGFSIKVVAADA</sequence>
<evidence type="ECO:0000256" key="1">
    <source>
        <dbReference type="PROSITE-ProRule" id="PRU00182"/>
    </source>
</evidence>
<dbReference type="InterPro" id="IPR036986">
    <property type="entry name" value="S4_RNA-bd_sf"/>
</dbReference>
<reference evidence="3" key="1">
    <citation type="submission" date="2016-01" db="EMBL/GenBank/DDBJ databases">
        <title>Draft genome of Chromobacterium sp. F49.</title>
        <authorList>
            <person name="Hong K.W."/>
        </authorList>
    </citation>
    <scope>NUCLEOTIDE SEQUENCE [LARGE SCALE GENOMIC DNA]</scope>
    <source>
        <strain evidence="3">CN10</strain>
    </source>
</reference>
<dbReference type="Pfam" id="PF13275">
    <property type="entry name" value="S4_2"/>
    <property type="match status" value="1"/>
</dbReference>
<evidence type="ECO:0000313" key="2">
    <source>
        <dbReference type="EMBL" id="KZE31770.1"/>
    </source>
</evidence>
<proteinExistence type="predicted"/>
<dbReference type="SUPFAM" id="SSF55174">
    <property type="entry name" value="Alpha-L RNA-binding motif"/>
    <property type="match status" value="1"/>
</dbReference>
<dbReference type="AlphaFoldDB" id="A0A161SFW2"/>
<keyword evidence="3" id="KW-1185">Reference proteome</keyword>
<keyword evidence="1" id="KW-0694">RNA-binding</keyword>
<dbReference type="PROSITE" id="PS50889">
    <property type="entry name" value="S4"/>
    <property type="match status" value="1"/>
</dbReference>
<dbReference type="STRING" id="1452487.AVW16_00870"/>
<evidence type="ECO:0000313" key="3">
    <source>
        <dbReference type="Proteomes" id="UP000076625"/>
    </source>
</evidence>
<comment type="caution">
    <text evidence="2">The sequence shown here is derived from an EMBL/GenBank/DDBJ whole genome shotgun (WGS) entry which is preliminary data.</text>
</comment>
<gene>
    <name evidence="2" type="ORF">AVW16_00870</name>
</gene>
<accession>A0A161SFW2</accession>
<dbReference type="Proteomes" id="UP000076625">
    <property type="component" value="Unassembled WGS sequence"/>
</dbReference>
<protein>
    <submittedName>
        <fullName evidence="2">RNA-binding protein</fullName>
    </submittedName>
</protein>
<dbReference type="GO" id="GO:0003723">
    <property type="term" value="F:RNA binding"/>
    <property type="evidence" value="ECO:0007669"/>
    <property type="project" value="UniProtKB-KW"/>
</dbReference>